<evidence type="ECO:0000256" key="5">
    <source>
        <dbReference type="ARBA" id="ARBA00022729"/>
    </source>
</evidence>
<dbReference type="InterPro" id="IPR056177">
    <property type="entry name" value="CRF-BP_N"/>
</dbReference>
<gene>
    <name evidence="13" type="primary">CRHBP</name>
</gene>
<evidence type="ECO:0000313" key="14">
    <source>
        <dbReference type="Proteomes" id="UP000694406"/>
    </source>
</evidence>
<sequence length="467" mass="51452">MGYPVTQGTRCLPSLPKPYKRDPVRKSRRGGSPREGAAPRSPHASAQRLSGHGCRIPALPARLDLLGRPRRGKQVLGGERRADVSLPPPSPTPPRSPSGPLPTPRGGGGLDSRAPLWPSLNQNRAGGDLRGHLDPTPCSSRRALYVPSPLRQEPCGDPLPRPRSELFSVFCVSKGRQDTFADGTALLFNQELKRQLAGEQIYRRALRCLDMLSIEGQFTFTADQPQMHCATFFIGESDKFISIDFDFVNIDCQAGDFLKVFDGWILKGEKFPSSLDHPLPTSERYRDFCEAGASLTTIRSSQNVAMILFGIQDAGNGFTLTIKQQPNLFPCNIISQTPSGRFTMIVPHQHRNCSFSIIYPTLIKISDLSLGHLKGFHLKKPTAGCRGTRDFMELLGGNGLDPSKMLPLADLCHSFSGPAQMKIGCDNTVLRLVSSGNHINQVTFEYYQLDQYEQENNSLSEFCLSSI</sequence>
<accession>A0A8C5RGA6</accession>
<reference evidence="13" key="1">
    <citation type="submission" date="2025-08" db="UniProtKB">
        <authorList>
            <consortium name="Ensembl"/>
        </authorList>
    </citation>
    <scope>IDENTIFICATION</scope>
</reference>
<dbReference type="Pfam" id="PF23541">
    <property type="entry name" value="CRF-BP_C"/>
    <property type="match status" value="1"/>
</dbReference>
<evidence type="ECO:0000256" key="8">
    <source>
        <dbReference type="ARBA" id="ARBA00024997"/>
    </source>
</evidence>
<evidence type="ECO:0000256" key="3">
    <source>
        <dbReference type="ARBA" id="ARBA00015713"/>
    </source>
</evidence>
<dbReference type="InterPro" id="IPR008435">
    <property type="entry name" value="CRF-bd"/>
</dbReference>
<dbReference type="GO" id="GO:0030141">
    <property type="term" value="C:secretory granule"/>
    <property type="evidence" value="ECO:0007669"/>
    <property type="project" value="Ensembl"/>
</dbReference>
<evidence type="ECO:0000259" key="11">
    <source>
        <dbReference type="Pfam" id="PF05428"/>
    </source>
</evidence>
<dbReference type="SUPFAM" id="SSF49854">
    <property type="entry name" value="Spermadhesin, CUB domain"/>
    <property type="match status" value="1"/>
</dbReference>
<dbReference type="GO" id="GO:0071356">
    <property type="term" value="P:cellular response to tumor necrosis factor"/>
    <property type="evidence" value="ECO:0007669"/>
    <property type="project" value="Ensembl"/>
</dbReference>
<dbReference type="Gene3D" id="2.60.120.290">
    <property type="entry name" value="Spermadhesin, CUB domain"/>
    <property type="match status" value="1"/>
</dbReference>
<evidence type="ECO:0000256" key="1">
    <source>
        <dbReference type="ARBA" id="ARBA00004613"/>
    </source>
</evidence>
<dbReference type="GO" id="GO:0051424">
    <property type="term" value="F:corticotropin-releasing hormone binding"/>
    <property type="evidence" value="ECO:0007669"/>
    <property type="project" value="Ensembl"/>
</dbReference>
<protein>
    <recommendedName>
        <fullName evidence="3">Corticotropin-releasing factor-binding protein</fullName>
    </recommendedName>
    <alternativeName>
        <fullName evidence="9">Corticotropin-releasing hormone-binding protein</fullName>
    </alternativeName>
</protein>
<feature type="compositionally biased region" description="Pro residues" evidence="10">
    <location>
        <begin position="86"/>
        <end position="103"/>
    </location>
</feature>
<keyword evidence="6" id="KW-1015">Disulfide bond</keyword>
<evidence type="ECO:0000256" key="6">
    <source>
        <dbReference type="ARBA" id="ARBA00023157"/>
    </source>
</evidence>
<dbReference type="GO" id="GO:0071392">
    <property type="term" value="P:cellular response to estradiol stimulus"/>
    <property type="evidence" value="ECO:0007669"/>
    <property type="project" value="Ensembl"/>
</dbReference>
<dbReference type="InterPro" id="IPR035914">
    <property type="entry name" value="Sperma_CUB_dom_sf"/>
</dbReference>
<dbReference type="Pfam" id="PF05428">
    <property type="entry name" value="CRF-BP_N"/>
    <property type="match status" value="1"/>
</dbReference>
<comment type="subcellular location">
    <subcellularLocation>
        <location evidence="1">Secreted</location>
    </subcellularLocation>
</comment>
<reference evidence="13" key="2">
    <citation type="submission" date="2025-09" db="UniProtKB">
        <authorList>
            <consortium name="Ensembl"/>
        </authorList>
    </citation>
    <scope>IDENTIFICATION</scope>
</reference>
<evidence type="ECO:0000256" key="7">
    <source>
        <dbReference type="ARBA" id="ARBA00023180"/>
    </source>
</evidence>
<dbReference type="GO" id="GO:0071391">
    <property type="term" value="P:cellular response to estrogen stimulus"/>
    <property type="evidence" value="ECO:0007669"/>
    <property type="project" value="Ensembl"/>
</dbReference>
<dbReference type="GO" id="GO:0080135">
    <property type="term" value="P:regulation of cellular response to stress"/>
    <property type="evidence" value="ECO:0007669"/>
    <property type="project" value="Ensembl"/>
</dbReference>
<name>A0A8C5RGA6_LATLA</name>
<evidence type="ECO:0000256" key="9">
    <source>
        <dbReference type="ARBA" id="ARBA00033162"/>
    </source>
</evidence>
<dbReference type="GO" id="GO:0006954">
    <property type="term" value="P:inflammatory response"/>
    <property type="evidence" value="ECO:0007669"/>
    <property type="project" value="Ensembl"/>
</dbReference>
<dbReference type="Proteomes" id="UP000694406">
    <property type="component" value="Unplaced"/>
</dbReference>
<dbReference type="PANTHER" id="PTHR10278:SF0">
    <property type="entry name" value="CORTICOTROPIN-RELEASING FACTOR-BINDING PROTEIN"/>
    <property type="match status" value="1"/>
</dbReference>
<comment type="similarity">
    <text evidence="2">Belongs to the CRF-binding protein family.</text>
</comment>
<evidence type="ECO:0000313" key="13">
    <source>
        <dbReference type="Ensembl" id="ENSLLTP00000002307.1"/>
    </source>
</evidence>
<dbReference type="GeneTree" id="ENSGT00390000001362"/>
<feature type="region of interest" description="Disordered" evidence="10">
    <location>
        <begin position="1"/>
        <end position="140"/>
    </location>
</feature>
<evidence type="ECO:0000259" key="12">
    <source>
        <dbReference type="Pfam" id="PF23541"/>
    </source>
</evidence>
<keyword evidence="4" id="KW-0964">Secreted</keyword>
<dbReference type="GO" id="GO:0045055">
    <property type="term" value="P:regulated exocytosis"/>
    <property type="evidence" value="ECO:0007669"/>
    <property type="project" value="Ensembl"/>
</dbReference>
<dbReference type="Ensembl" id="ENSLLTT00000002403.1">
    <property type="protein sequence ID" value="ENSLLTP00000002307.1"/>
    <property type="gene ID" value="ENSLLTG00000001787.1"/>
</dbReference>
<keyword evidence="14" id="KW-1185">Reference proteome</keyword>
<dbReference type="GO" id="GO:0035865">
    <property type="term" value="P:cellular response to potassium ion"/>
    <property type="evidence" value="ECO:0007669"/>
    <property type="project" value="Ensembl"/>
</dbReference>
<evidence type="ECO:0000256" key="10">
    <source>
        <dbReference type="SAM" id="MobiDB-lite"/>
    </source>
</evidence>
<dbReference type="GO" id="GO:0009755">
    <property type="term" value="P:hormone-mediated signaling pathway"/>
    <property type="evidence" value="ECO:0007669"/>
    <property type="project" value="Ensembl"/>
</dbReference>
<dbReference type="GO" id="GO:0051460">
    <property type="term" value="P:negative regulation of corticotropin secretion"/>
    <property type="evidence" value="ECO:0007669"/>
    <property type="project" value="Ensembl"/>
</dbReference>
<dbReference type="GO" id="GO:0048149">
    <property type="term" value="P:behavioral response to ethanol"/>
    <property type="evidence" value="ECO:0007669"/>
    <property type="project" value="Ensembl"/>
</dbReference>
<evidence type="ECO:0000256" key="4">
    <source>
        <dbReference type="ARBA" id="ARBA00022525"/>
    </source>
</evidence>
<evidence type="ECO:0000256" key="2">
    <source>
        <dbReference type="ARBA" id="ARBA00008313"/>
    </source>
</evidence>
<dbReference type="InterPro" id="IPR056178">
    <property type="entry name" value="CRF-BP_C"/>
</dbReference>
<dbReference type="AlphaFoldDB" id="A0A8C5RGA6"/>
<keyword evidence="5" id="KW-0732">Signal</keyword>
<keyword evidence="7" id="KW-0325">Glycoprotein</keyword>
<organism evidence="13 14">
    <name type="scientific">Laticauda laticaudata</name>
    <name type="common">Blue-ringed sea krait</name>
    <name type="synonym">Blue-lipped sea krait</name>
    <dbReference type="NCBI Taxonomy" id="8630"/>
    <lineage>
        <taxon>Eukaryota</taxon>
        <taxon>Metazoa</taxon>
        <taxon>Chordata</taxon>
        <taxon>Craniata</taxon>
        <taxon>Vertebrata</taxon>
        <taxon>Euteleostomi</taxon>
        <taxon>Lepidosauria</taxon>
        <taxon>Squamata</taxon>
        <taxon>Bifurcata</taxon>
        <taxon>Unidentata</taxon>
        <taxon>Episquamata</taxon>
        <taxon>Toxicofera</taxon>
        <taxon>Serpentes</taxon>
        <taxon>Colubroidea</taxon>
        <taxon>Elapidae</taxon>
        <taxon>Laticaudinae</taxon>
        <taxon>Laticauda</taxon>
    </lineage>
</organism>
<feature type="domain" description="Corticotropin-releasing factor binding protein C-terminal" evidence="12">
    <location>
        <begin position="333"/>
        <end position="453"/>
    </location>
</feature>
<comment type="function">
    <text evidence="8">Binds CRF and inactivates it. May prevent inappropriate pituitary-adrenal stimulation in pregnancy.</text>
</comment>
<feature type="domain" description="Corticotropin-releasing factor binding protein N-terminal" evidence="11">
    <location>
        <begin position="200"/>
        <end position="325"/>
    </location>
</feature>
<proteinExistence type="inferred from homology"/>
<dbReference type="PANTHER" id="PTHR10278">
    <property type="entry name" value="CORTICOTROPIN-RELEASING FACTOR-BINDING PROTEIN"/>
    <property type="match status" value="1"/>
</dbReference>
<dbReference type="GO" id="GO:0005615">
    <property type="term" value="C:extracellular space"/>
    <property type="evidence" value="ECO:0007669"/>
    <property type="project" value="Ensembl"/>
</dbReference>